<gene>
    <name evidence="5" type="ORF">IAC35_03230</name>
</gene>
<dbReference type="AlphaFoldDB" id="A0A9D1KHD5"/>
<evidence type="ECO:0000256" key="3">
    <source>
        <dbReference type="ARBA" id="ARBA00022801"/>
    </source>
</evidence>
<dbReference type="SUPFAM" id="SSF89550">
    <property type="entry name" value="PHP domain-like"/>
    <property type="match status" value="1"/>
</dbReference>
<evidence type="ECO:0000256" key="4">
    <source>
        <dbReference type="ARBA" id="ARBA00051722"/>
    </source>
</evidence>
<evidence type="ECO:0000256" key="1">
    <source>
        <dbReference type="ARBA" id="ARBA00005750"/>
    </source>
</evidence>
<reference evidence="5" key="1">
    <citation type="submission" date="2020-10" db="EMBL/GenBank/DDBJ databases">
        <authorList>
            <person name="Gilroy R."/>
        </authorList>
    </citation>
    <scope>NUCLEOTIDE SEQUENCE</scope>
    <source>
        <strain evidence="5">ChiHecec2B26-709</strain>
    </source>
</reference>
<comment type="similarity">
    <text evidence="1">Belongs to the metallo-dependent hydrolases superfamily. CpsB/CapC family.</text>
</comment>
<accession>A0A9D1KHD5</accession>
<evidence type="ECO:0000313" key="5">
    <source>
        <dbReference type="EMBL" id="HIT46852.1"/>
    </source>
</evidence>
<dbReference type="EC" id="3.1.3.48" evidence="2"/>
<dbReference type="GO" id="GO:0030145">
    <property type="term" value="F:manganese ion binding"/>
    <property type="evidence" value="ECO:0007669"/>
    <property type="project" value="InterPro"/>
</dbReference>
<dbReference type="PANTHER" id="PTHR39181:SF1">
    <property type="entry name" value="TYROSINE-PROTEIN PHOSPHATASE YWQE"/>
    <property type="match status" value="1"/>
</dbReference>
<dbReference type="Gene3D" id="3.20.20.140">
    <property type="entry name" value="Metal-dependent hydrolases"/>
    <property type="match status" value="1"/>
</dbReference>
<comment type="caution">
    <text evidence="5">The sequence shown here is derived from an EMBL/GenBank/DDBJ whole genome shotgun (WGS) entry which is preliminary data.</text>
</comment>
<dbReference type="Pfam" id="PF19567">
    <property type="entry name" value="CpsB_CapC"/>
    <property type="match status" value="1"/>
</dbReference>
<name>A0A9D1KHD5_9BACT</name>
<dbReference type="InterPro" id="IPR016195">
    <property type="entry name" value="Pol/histidinol_Pase-like"/>
</dbReference>
<dbReference type="PANTHER" id="PTHR39181">
    <property type="entry name" value="TYROSINE-PROTEIN PHOSPHATASE YWQE"/>
    <property type="match status" value="1"/>
</dbReference>
<proteinExistence type="inferred from homology"/>
<evidence type="ECO:0000256" key="2">
    <source>
        <dbReference type="ARBA" id="ARBA00013064"/>
    </source>
</evidence>
<dbReference type="Proteomes" id="UP000886881">
    <property type="component" value="Unassembled WGS sequence"/>
</dbReference>
<organism evidence="5 6">
    <name type="scientific">Candidatus Cryptobacteroides merdipullorum</name>
    <dbReference type="NCBI Taxonomy" id="2840771"/>
    <lineage>
        <taxon>Bacteria</taxon>
        <taxon>Pseudomonadati</taxon>
        <taxon>Bacteroidota</taxon>
        <taxon>Bacteroidia</taxon>
        <taxon>Bacteroidales</taxon>
        <taxon>Candidatus Cryptobacteroides</taxon>
    </lineage>
</organism>
<dbReference type="EMBL" id="DVLC01000062">
    <property type="protein sequence ID" value="HIT46852.1"/>
    <property type="molecule type" value="Genomic_DNA"/>
</dbReference>
<keyword evidence="3" id="KW-0378">Hydrolase</keyword>
<sequence length="222" mass="25560">MWPFRKKRVSLAESGILRGATDWHCHILPGVDDGIRTLDEALLVLAEYGRLGVSEVWLTPHIMEDIPNTTEALRRRFDELKAAYDGPVRLHLAAENMLDSLFEERLESGDLLPIGPQGGYLLVETSYFSPPANFRGLLERIKSKGYYPILAHPERYVYMDMDDYRALKEAGVRFQLNLPSLYGYYGEEAKRKAVRLKKEGWYEFEGTDLHRKNTLYITTDNS</sequence>
<protein>
    <recommendedName>
        <fullName evidence="2">protein-tyrosine-phosphatase</fullName>
        <ecNumber evidence="2">3.1.3.48</ecNumber>
    </recommendedName>
</protein>
<reference evidence="5" key="2">
    <citation type="journal article" date="2021" name="PeerJ">
        <title>Extensive microbial diversity within the chicken gut microbiome revealed by metagenomics and culture.</title>
        <authorList>
            <person name="Gilroy R."/>
            <person name="Ravi A."/>
            <person name="Getino M."/>
            <person name="Pursley I."/>
            <person name="Horton D.L."/>
            <person name="Alikhan N.F."/>
            <person name="Baker D."/>
            <person name="Gharbi K."/>
            <person name="Hall N."/>
            <person name="Watson M."/>
            <person name="Adriaenssens E.M."/>
            <person name="Foster-Nyarko E."/>
            <person name="Jarju S."/>
            <person name="Secka A."/>
            <person name="Antonio M."/>
            <person name="Oren A."/>
            <person name="Chaudhuri R.R."/>
            <person name="La Ragione R."/>
            <person name="Hildebrand F."/>
            <person name="Pallen M.J."/>
        </authorList>
    </citation>
    <scope>NUCLEOTIDE SEQUENCE</scope>
    <source>
        <strain evidence="5">ChiHecec2B26-709</strain>
    </source>
</reference>
<evidence type="ECO:0000313" key="6">
    <source>
        <dbReference type="Proteomes" id="UP000886881"/>
    </source>
</evidence>
<comment type="catalytic activity">
    <reaction evidence="4">
        <text>O-phospho-L-tyrosyl-[protein] + H2O = L-tyrosyl-[protein] + phosphate</text>
        <dbReference type="Rhea" id="RHEA:10684"/>
        <dbReference type="Rhea" id="RHEA-COMP:10136"/>
        <dbReference type="Rhea" id="RHEA-COMP:20101"/>
        <dbReference type="ChEBI" id="CHEBI:15377"/>
        <dbReference type="ChEBI" id="CHEBI:43474"/>
        <dbReference type="ChEBI" id="CHEBI:46858"/>
        <dbReference type="ChEBI" id="CHEBI:61978"/>
        <dbReference type="EC" id="3.1.3.48"/>
    </reaction>
</comment>
<dbReference type="InterPro" id="IPR016667">
    <property type="entry name" value="Caps_polysacc_synth_CpsB/CapC"/>
</dbReference>
<dbReference type="GO" id="GO:0004725">
    <property type="term" value="F:protein tyrosine phosphatase activity"/>
    <property type="evidence" value="ECO:0007669"/>
    <property type="project" value="UniProtKB-EC"/>
</dbReference>